<name>A0A7W9SPK7_ARMRO</name>
<dbReference type="InterPro" id="IPR004606">
    <property type="entry name" value="Mop_domain"/>
</dbReference>
<evidence type="ECO:0000313" key="4">
    <source>
        <dbReference type="EMBL" id="MBB6049869.1"/>
    </source>
</evidence>
<dbReference type="Gene3D" id="3.30.70.3090">
    <property type="entry name" value="ORF SCO4226, nickel-binding ferredoxin-like monomer"/>
    <property type="match status" value="1"/>
</dbReference>
<protein>
    <submittedName>
        <fullName evidence="4">Molybdopterin-binding protein</fullName>
    </submittedName>
</protein>
<dbReference type="InterPro" id="IPR008995">
    <property type="entry name" value="Mo/tungstate-bd_C_term_dom"/>
</dbReference>
<accession>A0A7W9SPK7</accession>
<dbReference type="InterPro" id="IPR042557">
    <property type="entry name" value="SCO4226"/>
</dbReference>
<dbReference type="SUPFAM" id="SSF50331">
    <property type="entry name" value="MOP-like"/>
    <property type="match status" value="2"/>
</dbReference>
<dbReference type="InterPro" id="IPR005116">
    <property type="entry name" value="Transp-assoc_OB_typ1"/>
</dbReference>
<feature type="domain" description="Mop" evidence="3">
    <location>
        <begin position="85"/>
        <end position="151"/>
    </location>
</feature>
<comment type="caution">
    <text evidence="4">The sequence shown here is derived from an EMBL/GenBank/DDBJ whole genome shotgun (WGS) entry which is preliminary data.</text>
</comment>
<organism evidence="4 5">
    <name type="scientific">Armatimonas rosea</name>
    <dbReference type="NCBI Taxonomy" id="685828"/>
    <lineage>
        <taxon>Bacteria</taxon>
        <taxon>Bacillati</taxon>
        <taxon>Armatimonadota</taxon>
        <taxon>Armatimonadia</taxon>
        <taxon>Armatimonadales</taxon>
        <taxon>Armatimonadaceae</taxon>
        <taxon>Armatimonas</taxon>
    </lineage>
</organism>
<gene>
    <name evidence="4" type="ORF">HNQ39_001660</name>
</gene>
<evidence type="ECO:0000256" key="1">
    <source>
        <dbReference type="ARBA" id="ARBA00022505"/>
    </source>
</evidence>
<sequence>MSIHTLPPGAFTPERIEQIARLGQQDPVVRGYRSFHSLQEGRIVWLLDAPSKEAVVAWCKKVGLPLDGVTELELEGHVGVIRPARMGIPNQLQAIVEQVQSDGVVGLATLRLRSGDTICALIDSDECEPLGIVPGAEVLALCKATSISLARTDQEENPMKLSFPNQIRGKVVNIISSSTLVIIYIDTPAGQVVSAMIPSAAEQIELKVGDEVTALFKALDVSLAKS</sequence>
<reference evidence="4 5" key="1">
    <citation type="submission" date="2020-08" db="EMBL/GenBank/DDBJ databases">
        <title>Genomic Encyclopedia of Type Strains, Phase IV (KMG-IV): sequencing the most valuable type-strain genomes for metagenomic binning, comparative biology and taxonomic classification.</title>
        <authorList>
            <person name="Goeker M."/>
        </authorList>
    </citation>
    <scope>NUCLEOTIDE SEQUENCE [LARGE SCALE GENOMIC DNA]</scope>
    <source>
        <strain evidence="4 5">DSM 23562</strain>
    </source>
</reference>
<proteinExistence type="predicted"/>
<dbReference type="EMBL" id="JACHGW010000002">
    <property type="protein sequence ID" value="MBB6049869.1"/>
    <property type="molecule type" value="Genomic_DNA"/>
</dbReference>
<dbReference type="PROSITE" id="PS51866">
    <property type="entry name" value="MOP"/>
    <property type="match status" value="2"/>
</dbReference>
<evidence type="ECO:0000259" key="3">
    <source>
        <dbReference type="PROSITE" id="PS51866"/>
    </source>
</evidence>
<dbReference type="GO" id="GO:0015689">
    <property type="term" value="P:molybdate ion transport"/>
    <property type="evidence" value="ECO:0007669"/>
    <property type="project" value="InterPro"/>
</dbReference>
<dbReference type="Gene3D" id="2.40.50.100">
    <property type="match status" value="2"/>
</dbReference>
<dbReference type="Pfam" id="PF03459">
    <property type="entry name" value="TOBE"/>
    <property type="match status" value="2"/>
</dbReference>
<dbReference type="RefSeq" id="WP_184193752.1">
    <property type="nucleotide sequence ID" value="NZ_JACHGW010000002.1"/>
</dbReference>
<feature type="domain" description="Mop" evidence="3">
    <location>
        <begin position="160"/>
        <end position="225"/>
    </location>
</feature>
<dbReference type="Proteomes" id="UP000520814">
    <property type="component" value="Unassembled WGS sequence"/>
</dbReference>
<keyword evidence="5" id="KW-1185">Reference proteome</keyword>
<keyword evidence="1 2" id="KW-0500">Molybdenum</keyword>
<dbReference type="AlphaFoldDB" id="A0A7W9SPK7"/>
<evidence type="ECO:0000313" key="5">
    <source>
        <dbReference type="Proteomes" id="UP000520814"/>
    </source>
</evidence>
<evidence type="ECO:0000256" key="2">
    <source>
        <dbReference type="PROSITE-ProRule" id="PRU01213"/>
    </source>
</evidence>